<dbReference type="Proteomes" id="UP000184171">
    <property type="component" value="Unassembled WGS sequence"/>
</dbReference>
<dbReference type="Gene3D" id="1.10.3210.10">
    <property type="entry name" value="Hypothetical protein af1432"/>
    <property type="match status" value="1"/>
</dbReference>
<feature type="domain" description="HDOD" evidence="1">
    <location>
        <begin position="17"/>
        <end position="209"/>
    </location>
</feature>
<dbReference type="PANTHER" id="PTHR33525:SF3">
    <property type="entry name" value="RIBONUCLEASE Y"/>
    <property type="match status" value="1"/>
</dbReference>
<evidence type="ECO:0000259" key="1">
    <source>
        <dbReference type="PROSITE" id="PS51833"/>
    </source>
</evidence>
<accession>A0A1M6FJW3</accession>
<dbReference type="InterPro" id="IPR052340">
    <property type="entry name" value="RNase_Y/CdgJ"/>
</dbReference>
<name>A0A1M6FJW3_MALRU</name>
<dbReference type="OrthoDB" id="9773799at2"/>
<reference evidence="2 3" key="1">
    <citation type="submission" date="2016-11" db="EMBL/GenBank/DDBJ databases">
        <authorList>
            <person name="Jaros S."/>
            <person name="Januszkiewicz K."/>
            <person name="Wedrychowicz H."/>
        </authorList>
    </citation>
    <scope>NUCLEOTIDE SEQUENCE [LARGE SCALE GENOMIC DNA]</scope>
    <source>
        <strain evidence="2 3">DSM 5091</strain>
    </source>
</reference>
<dbReference type="PROSITE" id="PS51833">
    <property type="entry name" value="HDOD"/>
    <property type="match status" value="1"/>
</dbReference>
<dbReference type="EMBL" id="FQZT01000003">
    <property type="protein sequence ID" value="SHI97965.1"/>
    <property type="molecule type" value="Genomic_DNA"/>
</dbReference>
<dbReference type="InterPro" id="IPR013976">
    <property type="entry name" value="HDOD"/>
</dbReference>
<protein>
    <submittedName>
        <fullName evidence="2">HD-like signal output (HDOD) domain, no enzymatic activity</fullName>
    </submittedName>
</protein>
<dbReference type="RefSeq" id="WP_072906973.1">
    <property type="nucleotide sequence ID" value="NZ_FQZT01000003.1"/>
</dbReference>
<dbReference type="STRING" id="1122189.SAMN02745165_01315"/>
<dbReference type="AlphaFoldDB" id="A0A1M6FJW3"/>
<evidence type="ECO:0000313" key="3">
    <source>
        <dbReference type="Proteomes" id="UP000184171"/>
    </source>
</evidence>
<organism evidence="2 3">
    <name type="scientific">Malonomonas rubra DSM 5091</name>
    <dbReference type="NCBI Taxonomy" id="1122189"/>
    <lineage>
        <taxon>Bacteria</taxon>
        <taxon>Pseudomonadati</taxon>
        <taxon>Thermodesulfobacteriota</taxon>
        <taxon>Desulfuromonadia</taxon>
        <taxon>Desulfuromonadales</taxon>
        <taxon>Geopsychrobacteraceae</taxon>
        <taxon>Malonomonas</taxon>
    </lineage>
</organism>
<evidence type="ECO:0000313" key="2">
    <source>
        <dbReference type="EMBL" id="SHI97965.1"/>
    </source>
</evidence>
<dbReference type="SUPFAM" id="SSF109604">
    <property type="entry name" value="HD-domain/PDEase-like"/>
    <property type="match status" value="1"/>
</dbReference>
<proteinExistence type="predicted"/>
<gene>
    <name evidence="2" type="ORF">SAMN02745165_01315</name>
</gene>
<dbReference type="PANTHER" id="PTHR33525">
    <property type="match status" value="1"/>
</dbReference>
<sequence length="285" mass="31975">MRNFTDFDTIVKNMGDLPPSPIVAQKILDLLRDPDLRIKDLANAVSLDPAISARLLRMANSAFYDQQKQINSVDRAIIVIGEDVLKNLAMECSLRGAHKTYGLLERRLWEGSIGSAVACRMIAGRITDIDPSEAYLCGLQHHIGKVVMVNRDKDLYKEVMRIADSGLGSLRDVERGLFAYSHELVGAALLDYWDYPKVIVKATLHHHEFESLREKDPEAFTLCAVLAMASDFCRFYGIGCAGSDDETDLSMNRGTLALEANMMVVDEMLDKFYSEFVKERTLFLS</sequence>
<keyword evidence="3" id="KW-1185">Reference proteome</keyword>
<dbReference type="Pfam" id="PF08668">
    <property type="entry name" value="HDOD"/>
    <property type="match status" value="1"/>
</dbReference>